<dbReference type="InterPro" id="IPR036397">
    <property type="entry name" value="RNaseH_sf"/>
</dbReference>
<proteinExistence type="predicted"/>
<dbReference type="PANTHER" id="PTHR46068">
    <property type="entry name" value="PROTEIN CBG27172"/>
    <property type="match status" value="1"/>
</dbReference>
<dbReference type="Proteomes" id="UP001165289">
    <property type="component" value="Unassembled WGS sequence"/>
</dbReference>
<evidence type="ECO:0000313" key="2">
    <source>
        <dbReference type="Proteomes" id="UP001165289"/>
    </source>
</evidence>
<sequence>MADARSKIITNYLWGNTPTEILKKLKHEKVNRMLVYRTIKRYKETSGITDKARSGRPPIARSIRLSKAVRVRVARNPRRSMRKMAKELEINSESLRKLVYQDLRLKSLKRKMVHHLTPSIRQKRLERCKGLLRRLGTQDFEKILFSDEKLFTVEEATNRQNDRILSTTAKDIPREVKFVDRVQKPQSIMVSGGVTANSRTNLIFIPKGVKINSETYRKLILEPEVKDAGHHLFKNQEWIFQQDSAPAHASNATQSWLRGQNIKFLSKTGWPPSSPDLNPLDYSVWGNLEKRACAKPHKSLASLLNALTREWNNMPQEDLRAAVLKFRTRIHSVVKNKSGYIE</sequence>
<reference evidence="1 2" key="1">
    <citation type="journal article" date="2023" name="BMC Biol.">
        <title>The compact genome of the sponge Oopsacas minuta (Hexactinellida) is lacking key metazoan core genes.</title>
        <authorList>
            <person name="Santini S."/>
            <person name="Schenkelaars Q."/>
            <person name="Jourda C."/>
            <person name="Duchesne M."/>
            <person name="Belahbib H."/>
            <person name="Rocher C."/>
            <person name="Selva M."/>
            <person name="Riesgo A."/>
            <person name="Vervoort M."/>
            <person name="Leys S.P."/>
            <person name="Kodjabachian L."/>
            <person name="Le Bivic A."/>
            <person name="Borchiellini C."/>
            <person name="Claverie J.M."/>
            <person name="Renard E."/>
        </authorList>
    </citation>
    <scope>NUCLEOTIDE SEQUENCE [LARGE SCALE GENOMIC DNA]</scope>
    <source>
        <strain evidence="1">SPO-2</strain>
    </source>
</reference>
<accession>A0AAV7JQN3</accession>
<dbReference type="GO" id="GO:0003676">
    <property type="term" value="F:nucleic acid binding"/>
    <property type="evidence" value="ECO:0007669"/>
    <property type="project" value="InterPro"/>
</dbReference>
<dbReference type="EMBL" id="JAKMXF010000307">
    <property type="protein sequence ID" value="KAI6651179.1"/>
    <property type="molecule type" value="Genomic_DNA"/>
</dbReference>
<gene>
    <name evidence="1" type="ORF">LOD99_5530</name>
</gene>
<dbReference type="PANTHER" id="PTHR46068:SF1">
    <property type="entry name" value="TRANSPOSASE IS30-LIKE HTH DOMAIN-CONTAINING PROTEIN"/>
    <property type="match status" value="1"/>
</dbReference>
<protein>
    <submittedName>
        <fullName evidence="1">Transposase</fullName>
    </submittedName>
</protein>
<evidence type="ECO:0000313" key="1">
    <source>
        <dbReference type="EMBL" id="KAI6651179.1"/>
    </source>
</evidence>
<name>A0AAV7JQN3_9METZ</name>
<keyword evidence="2" id="KW-1185">Reference proteome</keyword>
<comment type="caution">
    <text evidence="1">The sequence shown here is derived from an EMBL/GenBank/DDBJ whole genome shotgun (WGS) entry which is preliminary data.</text>
</comment>
<dbReference type="AlphaFoldDB" id="A0AAV7JQN3"/>
<dbReference type="Gene3D" id="3.30.420.10">
    <property type="entry name" value="Ribonuclease H-like superfamily/Ribonuclease H"/>
    <property type="match status" value="1"/>
</dbReference>
<organism evidence="1 2">
    <name type="scientific">Oopsacas minuta</name>
    <dbReference type="NCBI Taxonomy" id="111878"/>
    <lineage>
        <taxon>Eukaryota</taxon>
        <taxon>Metazoa</taxon>
        <taxon>Porifera</taxon>
        <taxon>Hexactinellida</taxon>
        <taxon>Hexasterophora</taxon>
        <taxon>Lyssacinosida</taxon>
        <taxon>Leucopsacidae</taxon>
        <taxon>Oopsacas</taxon>
    </lineage>
</organism>